<feature type="transmembrane region" description="Helical" evidence="7">
    <location>
        <begin position="57"/>
        <end position="77"/>
    </location>
</feature>
<dbReference type="PANTHER" id="PTHR33048:SF162">
    <property type="entry name" value="SATRATOXIN BIOSYNTHESIS SC1 CLUSTER PROTEIN 4"/>
    <property type="match status" value="1"/>
</dbReference>
<keyword evidence="2 7" id="KW-0812">Transmembrane</keyword>
<feature type="transmembrane region" description="Helical" evidence="7">
    <location>
        <begin position="186"/>
        <end position="209"/>
    </location>
</feature>
<feature type="domain" description="Rhodopsin" evidence="8">
    <location>
        <begin position="41"/>
        <end position="281"/>
    </location>
</feature>
<dbReference type="Pfam" id="PF20684">
    <property type="entry name" value="Fung_rhodopsin"/>
    <property type="match status" value="1"/>
</dbReference>
<feature type="compositionally biased region" description="Polar residues" evidence="6">
    <location>
        <begin position="337"/>
        <end position="346"/>
    </location>
</feature>
<feature type="transmembrane region" description="Helical" evidence="7">
    <location>
        <begin position="255"/>
        <end position="280"/>
    </location>
</feature>
<feature type="compositionally biased region" description="Low complexity" evidence="6">
    <location>
        <begin position="318"/>
        <end position="336"/>
    </location>
</feature>
<proteinExistence type="inferred from homology"/>
<keyword evidence="3 7" id="KW-1133">Transmembrane helix</keyword>
<comment type="caution">
    <text evidence="9">The sequence shown here is derived from an EMBL/GenBank/DDBJ whole genome shotgun (WGS) entry which is preliminary data.</text>
</comment>
<feature type="transmembrane region" description="Helical" evidence="7">
    <location>
        <begin position="221"/>
        <end position="243"/>
    </location>
</feature>
<evidence type="ECO:0000256" key="7">
    <source>
        <dbReference type="SAM" id="Phobius"/>
    </source>
</evidence>
<dbReference type="InterPro" id="IPR049326">
    <property type="entry name" value="Rhodopsin_dom_fungi"/>
</dbReference>
<reference evidence="9" key="1">
    <citation type="journal article" date="2020" name="Stud. Mycol.">
        <title>101 Dothideomycetes genomes: a test case for predicting lifestyles and emergence of pathogens.</title>
        <authorList>
            <person name="Haridas S."/>
            <person name="Albert R."/>
            <person name="Binder M."/>
            <person name="Bloem J."/>
            <person name="Labutti K."/>
            <person name="Salamov A."/>
            <person name="Andreopoulos B."/>
            <person name="Baker S."/>
            <person name="Barry K."/>
            <person name="Bills G."/>
            <person name="Bluhm B."/>
            <person name="Cannon C."/>
            <person name="Castanera R."/>
            <person name="Culley D."/>
            <person name="Daum C."/>
            <person name="Ezra D."/>
            <person name="Gonzalez J."/>
            <person name="Henrissat B."/>
            <person name="Kuo A."/>
            <person name="Liang C."/>
            <person name="Lipzen A."/>
            <person name="Lutzoni F."/>
            <person name="Magnuson J."/>
            <person name="Mondo S."/>
            <person name="Nolan M."/>
            <person name="Ohm R."/>
            <person name="Pangilinan J."/>
            <person name="Park H.-J."/>
            <person name="Ramirez L."/>
            <person name="Alfaro M."/>
            <person name="Sun H."/>
            <person name="Tritt A."/>
            <person name="Yoshinaga Y."/>
            <person name="Zwiers L.-H."/>
            <person name="Turgeon B."/>
            <person name="Goodwin S."/>
            <person name="Spatafora J."/>
            <person name="Crous P."/>
            <person name="Grigoriev I."/>
        </authorList>
    </citation>
    <scope>NUCLEOTIDE SEQUENCE</scope>
    <source>
        <strain evidence="9">CBS 116435</strain>
    </source>
</reference>
<dbReference type="EMBL" id="MU003872">
    <property type="protein sequence ID" value="KAF2716503.1"/>
    <property type="molecule type" value="Genomic_DNA"/>
</dbReference>
<name>A0A9P4UK85_9PEZI</name>
<keyword evidence="4 7" id="KW-0472">Membrane</keyword>
<feature type="transmembrane region" description="Helical" evidence="7">
    <location>
        <begin position="26"/>
        <end position="45"/>
    </location>
</feature>
<evidence type="ECO:0000256" key="5">
    <source>
        <dbReference type="ARBA" id="ARBA00038359"/>
    </source>
</evidence>
<dbReference type="AlphaFoldDB" id="A0A9P4UK85"/>
<organism evidence="9 10">
    <name type="scientific">Polychaeton citri CBS 116435</name>
    <dbReference type="NCBI Taxonomy" id="1314669"/>
    <lineage>
        <taxon>Eukaryota</taxon>
        <taxon>Fungi</taxon>
        <taxon>Dikarya</taxon>
        <taxon>Ascomycota</taxon>
        <taxon>Pezizomycotina</taxon>
        <taxon>Dothideomycetes</taxon>
        <taxon>Dothideomycetidae</taxon>
        <taxon>Capnodiales</taxon>
        <taxon>Capnodiaceae</taxon>
        <taxon>Polychaeton</taxon>
    </lineage>
</organism>
<protein>
    <recommendedName>
        <fullName evidence="8">Rhodopsin domain-containing protein</fullName>
    </recommendedName>
</protein>
<dbReference type="OrthoDB" id="444631at2759"/>
<evidence type="ECO:0000256" key="1">
    <source>
        <dbReference type="ARBA" id="ARBA00004141"/>
    </source>
</evidence>
<evidence type="ECO:0000256" key="4">
    <source>
        <dbReference type="ARBA" id="ARBA00023136"/>
    </source>
</evidence>
<evidence type="ECO:0000259" key="8">
    <source>
        <dbReference type="Pfam" id="PF20684"/>
    </source>
</evidence>
<feature type="region of interest" description="Disordered" evidence="6">
    <location>
        <begin position="290"/>
        <end position="346"/>
    </location>
</feature>
<keyword evidence="10" id="KW-1185">Reference proteome</keyword>
<dbReference type="InterPro" id="IPR052337">
    <property type="entry name" value="SAT4-like"/>
</dbReference>
<dbReference type="PANTHER" id="PTHR33048">
    <property type="entry name" value="PTH11-LIKE INTEGRAL MEMBRANE PROTEIN (AFU_ORTHOLOGUE AFUA_5G11245)"/>
    <property type="match status" value="1"/>
</dbReference>
<evidence type="ECO:0000313" key="9">
    <source>
        <dbReference type="EMBL" id="KAF2716503.1"/>
    </source>
</evidence>
<evidence type="ECO:0000256" key="2">
    <source>
        <dbReference type="ARBA" id="ARBA00022692"/>
    </source>
</evidence>
<accession>A0A9P4UK85</accession>
<evidence type="ECO:0000256" key="3">
    <source>
        <dbReference type="ARBA" id="ARBA00022989"/>
    </source>
</evidence>
<feature type="transmembrane region" description="Helical" evidence="7">
    <location>
        <begin position="114"/>
        <end position="132"/>
    </location>
</feature>
<comment type="similarity">
    <text evidence="5">Belongs to the SAT4 family.</text>
</comment>
<sequence length="346" mass="38643">MSLSGPATLRPQAVSYEGFTDTGHQVVVWVLATVAILFCLARISIRLVVFRRLYFDDGFALLATALLIANSAVTQVMSPPMYELLRVSVGLETPTAAFFERASFYLKCQFTSTFLFWSCLWSVKACFLAFFYRLTENLLWPRRMWWPVVAFTLLAYIGCIITYPVSCTSFVLGQCQKPINVQRSLISLRFSTAVDILSDLFIIAIPLWLCWHVRISLKQKIGLFSVLGLGFVIVAFSIARIVVTYTDGVHPEITWLAMWSSIESSVAVIVASLVSFKVLLSERQRSSHTSSYNRRRSYQPFGQGSDGRPNDVILLAEQQGQKQSTSTSKTSQTSGSVMTTVEVQGG</sequence>
<feature type="transmembrane region" description="Helical" evidence="7">
    <location>
        <begin position="144"/>
        <end position="166"/>
    </location>
</feature>
<evidence type="ECO:0000313" key="10">
    <source>
        <dbReference type="Proteomes" id="UP000799441"/>
    </source>
</evidence>
<gene>
    <name evidence="9" type="ORF">K431DRAFT_235253</name>
</gene>
<dbReference type="Proteomes" id="UP000799441">
    <property type="component" value="Unassembled WGS sequence"/>
</dbReference>
<dbReference type="GO" id="GO:0016020">
    <property type="term" value="C:membrane"/>
    <property type="evidence" value="ECO:0007669"/>
    <property type="project" value="UniProtKB-SubCell"/>
</dbReference>
<evidence type="ECO:0000256" key="6">
    <source>
        <dbReference type="SAM" id="MobiDB-lite"/>
    </source>
</evidence>
<comment type="subcellular location">
    <subcellularLocation>
        <location evidence="1">Membrane</location>
        <topology evidence="1">Multi-pass membrane protein</topology>
    </subcellularLocation>
</comment>